<dbReference type="HOGENOM" id="CLU_107084_2_0_6"/>
<sequence length="202" mass="22767">MQPAADPRAARRRRQLAAIHVARQQLGMDDDAYRDLLARVSAAHGRSVRSSAALDAAQRRAVLDELRRLGAARPRAGRIKPAAYPGRPHNADSRAMPDLITKIEAQLADMKLPWSYADAIARQQHGIARVAWVRQPDQLRAIIAALHVEQEKRDLNTAVDARLKALGWPPERVVELLRPLRPNWRRHRPSLRLVLQYLDAQG</sequence>
<reference evidence="1" key="1">
    <citation type="submission" date="2015-03" db="EMBL/GenBank/DDBJ databases">
        <title>Draft genome sequence of Mizugakiibacter sediminis skMP5.</title>
        <authorList>
            <person name="Watanabe T."/>
            <person name="Kojima H."/>
            <person name="Fukui M."/>
        </authorList>
    </citation>
    <scope>NUCLEOTIDE SEQUENCE</scope>
    <source>
        <strain evidence="1">SkMP5</strain>
    </source>
</reference>
<evidence type="ECO:0000313" key="3">
    <source>
        <dbReference type="Proteomes" id="UP000253740"/>
    </source>
</evidence>
<dbReference type="STRING" id="1475481.GCA_000953855_01623"/>
<evidence type="ECO:0000313" key="2">
    <source>
        <dbReference type="EMBL" id="GAP66288.1"/>
    </source>
</evidence>
<dbReference type="EMBL" id="DF952378">
    <property type="protein sequence ID" value="GAN44660.1"/>
    <property type="molecule type" value="Genomic_DNA"/>
</dbReference>
<reference evidence="2" key="2">
    <citation type="submission" date="2015-08" db="EMBL/GenBank/DDBJ databases">
        <title>Complete DNA Sequence of Pseudomonas syringae pv. actinidiae, the Causal Agent of Kiwifruit Canker Disease.</title>
        <authorList>
            <person name="Rikkerink E.H.A."/>
            <person name="Fineran P.C."/>
        </authorList>
    </citation>
    <scope>NUCLEOTIDE SEQUENCE</scope>
    <source>
        <strain evidence="2">SkMP5</strain>
    </source>
</reference>
<dbReference type="AlphaFoldDB" id="A0A0K8QN47"/>
<gene>
    <name evidence="1" type="ORF">MBSD_1195</name>
    <name evidence="2" type="ORF">MBSD_n1592</name>
</gene>
<evidence type="ECO:0000313" key="1">
    <source>
        <dbReference type="EMBL" id="GAN44660.1"/>
    </source>
</evidence>
<organism evidence="2">
    <name type="scientific">Mizugakiibacter sediminis</name>
    <dbReference type="NCBI Taxonomy" id="1475481"/>
    <lineage>
        <taxon>Bacteria</taxon>
        <taxon>Pseudomonadati</taxon>
        <taxon>Pseudomonadota</taxon>
        <taxon>Gammaproteobacteria</taxon>
        <taxon>Lysobacterales</taxon>
        <taxon>Rhodanobacteraceae</taxon>
        <taxon>Mizugakiibacter</taxon>
    </lineage>
</organism>
<name>A0A0K8QN47_9GAMM</name>
<proteinExistence type="predicted"/>
<protein>
    <submittedName>
        <fullName evidence="2">Bacteriophage protein</fullName>
    </submittedName>
</protein>
<accession>A0A0K8QN47</accession>
<dbReference type="InterPro" id="IPR009363">
    <property type="entry name" value="Phage_Mu_Gp16"/>
</dbReference>
<dbReference type="EMBL" id="DF970196">
    <property type="protein sequence ID" value="GAP66288.1"/>
    <property type="molecule type" value="Genomic_DNA"/>
</dbReference>
<keyword evidence="3" id="KW-1185">Reference proteome</keyword>
<dbReference type="Pfam" id="PF06252">
    <property type="entry name" value="GemA"/>
    <property type="match status" value="1"/>
</dbReference>
<dbReference type="Proteomes" id="UP000253740">
    <property type="component" value="Unassembled WGS sequence"/>
</dbReference>
<dbReference type="OrthoDB" id="7360086at2"/>